<dbReference type="EMBL" id="CAKOFQ010006663">
    <property type="protein sequence ID" value="CAH1955876.1"/>
    <property type="molecule type" value="Genomic_DNA"/>
</dbReference>
<evidence type="ECO:0000313" key="11">
    <source>
        <dbReference type="EMBL" id="CAH1955876.1"/>
    </source>
</evidence>
<feature type="transmembrane region" description="Helical" evidence="9">
    <location>
        <begin position="447"/>
        <end position="465"/>
    </location>
</feature>
<dbReference type="OrthoDB" id="6612291at2759"/>
<keyword evidence="8" id="KW-0813">Transport</keyword>
<comment type="caution">
    <text evidence="11">The sequence shown here is derived from an EMBL/GenBank/DDBJ whole genome shotgun (WGS) entry which is preliminary data.</text>
</comment>
<evidence type="ECO:0000259" key="10">
    <source>
        <dbReference type="PROSITE" id="PS50850"/>
    </source>
</evidence>
<protein>
    <recommendedName>
        <fullName evidence="10">Major facilitator superfamily (MFS) profile domain-containing protein</fullName>
    </recommendedName>
</protein>
<dbReference type="NCBIfam" id="TIGR00879">
    <property type="entry name" value="SP"/>
    <property type="match status" value="1"/>
</dbReference>
<feature type="transmembrane region" description="Helical" evidence="9">
    <location>
        <begin position="79"/>
        <end position="101"/>
    </location>
</feature>
<feature type="domain" description="Major facilitator superfamily (MFS) profile" evidence="10">
    <location>
        <begin position="35"/>
        <end position="469"/>
    </location>
</feature>
<dbReference type="PANTHER" id="PTHR48021">
    <property type="match status" value="1"/>
</dbReference>
<evidence type="ECO:0000313" key="12">
    <source>
        <dbReference type="Proteomes" id="UP001152888"/>
    </source>
</evidence>
<dbReference type="PRINTS" id="PR00171">
    <property type="entry name" value="SUGRTRNSPORT"/>
</dbReference>
<keyword evidence="3 9" id="KW-0812">Transmembrane</keyword>
<feature type="transmembrane region" description="Helical" evidence="9">
    <location>
        <begin position="377"/>
        <end position="402"/>
    </location>
</feature>
<dbReference type="AlphaFoldDB" id="A0A9P0NVL3"/>
<feature type="transmembrane region" description="Helical" evidence="9">
    <location>
        <begin position="37"/>
        <end position="59"/>
    </location>
</feature>
<dbReference type="InterPro" id="IPR005829">
    <property type="entry name" value="Sugar_transporter_CS"/>
</dbReference>
<dbReference type="Pfam" id="PF00083">
    <property type="entry name" value="Sugar_tr"/>
    <property type="match status" value="1"/>
</dbReference>
<comment type="similarity">
    <text evidence="7">Belongs to the major facilitator superfamily. Sugar transporter (TC 2.A.1.1) family. Trehalose transporter subfamily.</text>
</comment>
<evidence type="ECO:0000256" key="2">
    <source>
        <dbReference type="ARBA" id="ARBA00022475"/>
    </source>
</evidence>
<keyword evidence="12" id="KW-1185">Reference proteome</keyword>
<dbReference type="Gene3D" id="1.20.1250.20">
    <property type="entry name" value="MFS general substrate transporter like domains"/>
    <property type="match status" value="1"/>
</dbReference>
<dbReference type="InterPro" id="IPR005828">
    <property type="entry name" value="MFS_sugar_transport-like"/>
</dbReference>
<feature type="transmembrane region" description="Helical" evidence="9">
    <location>
        <begin position="136"/>
        <end position="155"/>
    </location>
</feature>
<comment type="subcellular location">
    <subcellularLocation>
        <location evidence="1">Cell membrane</location>
        <topology evidence="1">Multi-pass membrane protein</topology>
    </subcellularLocation>
</comment>
<evidence type="ECO:0000256" key="8">
    <source>
        <dbReference type="RuleBase" id="RU003346"/>
    </source>
</evidence>
<keyword evidence="2" id="KW-1003">Cell membrane</keyword>
<feature type="transmembrane region" description="Helical" evidence="9">
    <location>
        <begin position="309"/>
        <end position="333"/>
    </location>
</feature>
<dbReference type="GO" id="GO:0051119">
    <property type="term" value="F:sugar transmembrane transporter activity"/>
    <property type="evidence" value="ECO:0007669"/>
    <property type="project" value="InterPro"/>
</dbReference>
<dbReference type="GO" id="GO:0005886">
    <property type="term" value="C:plasma membrane"/>
    <property type="evidence" value="ECO:0007669"/>
    <property type="project" value="UniProtKB-SubCell"/>
</dbReference>
<dbReference type="InterPro" id="IPR036259">
    <property type="entry name" value="MFS_trans_sf"/>
</dbReference>
<gene>
    <name evidence="11" type="ORF">ACAOBT_LOCUS1302</name>
</gene>
<feature type="transmembrane region" description="Helical" evidence="9">
    <location>
        <begin position="108"/>
        <end position="130"/>
    </location>
</feature>
<name>A0A9P0NVL3_ACAOB</name>
<dbReference type="FunFam" id="1.20.1250.20:FF:000055">
    <property type="entry name" value="Facilitated trehalose transporter Tret1-2 homolog"/>
    <property type="match status" value="1"/>
</dbReference>
<dbReference type="InterPro" id="IPR020846">
    <property type="entry name" value="MFS_dom"/>
</dbReference>
<sequence>MDELRSSKYGSIAGYSGISKNNMGTDSSNQSKTLPQYIAALSVCMGAVAAGTVLGWTSNISEKLKAKELNGILIDTEELGWIGSLATIGAMLMCFPIGSICDFIGRKWGCISTVVPFTLGWGLIICANGTGMIYAGRFLTGLAGGSFCVAAPIYTSEIAQKEIRGTLGSYFQLLLTVGILIAYVAGAYMPVKAFSILCAMIPIAFAVIFFFQPETPVYFMKNNKPDEARSALQRLRGSDYNCDKEIQDIKASLEQNNETSVSFVDALKMKASKKACLICFGLMMFQQLSGVNAVIFFTGNIFESAGSTLPSSIATIIVGVVQVIATFLSSVFIDKFGRKMLLLGSIAFMMLSEFVLGIFFSLKDRGLVSPETASKIGILPVLCLIVFICAFSLGIGPIPWLISAELMPPEIKSVACSAAATFNWLLAFIVTKNYASLQIAIGGDSTFYIFSSICFMGIFFIYLMVFETKGKSVAEVQAILNGEKVDVNDGKAGIDNPAYK</sequence>
<feature type="transmembrane region" description="Helical" evidence="9">
    <location>
        <begin position="194"/>
        <end position="211"/>
    </location>
</feature>
<keyword evidence="5 9" id="KW-0472">Membrane</keyword>
<dbReference type="PANTHER" id="PTHR48021:SF1">
    <property type="entry name" value="GH07001P-RELATED"/>
    <property type="match status" value="1"/>
</dbReference>
<feature type="transmembrane region" description="Helical" evidence="9">
    <location>
        <begin position="167"/>
        <end position="188"/>
    </location>
</feature>
<keyword evidence="6" id="KW-0325">Glycoprotein</keyword>
<proteinExistence type="inferred from homology"/>
<evidence type="ECO:0000256" key="3">
    <source>
        <dbReference type="ARBA" id="ARBA00022692"/>
    </source>
</evidence>
<feature type="transmembrane region" description="Helical" evidence="9">
    <location>
        <begin position="414"/>
        <end position="435"/>
    </location>
</feature>
<dbReference type="PROSITE" id="PS50850">
    <property type="entry name" value="MFS"/>
    <property type="match status" value="1"/>
</dbReference>
<evidence type="ECO:0000256" key="5">
    <source>
        <dbReference type="ARBA" id="ARBA00023136"/>
    </source>
</evidence>
<feature type="transmembrane region" description="Helical" evidence="9">
    <location>
        <begin position="275"/>
        <end position="297"/>
    </location>
</feature>
<accession>A0A9P0NVL3</accession>
<dbReference type="CDD" id="cd17358">
    <property type="entry name" value="MFS_GLUT6_8_Class3_like"/>
    <property type="match status" value="1"/>
</dbReference>
<feature type="transmembrane region" description="Helical" evidence="9">
    <location>
        <begin position="340"/>
        <end position="362"/>
    </location>
</feature>
<dbReference type="InterPro" id="IPR003663">
    <property type="entry name" value="Sugar/inositol_transpt"/>
</dbReference>
<organism evidence="11 12">
    <name type="scientific">Acanthoscelides obtectus</name>
    <name type="common">Bean weevil</name>
    <name type="synonym">Bruchus obtectus</name>
    <dbReference type="NCBI Taxonomy" id="200917"/>
    <lineage>
        <taxon>Eukaryota</taxon>
        <taxon>Metazoa</taxon>
        <taxon>Ecdysozoa</taxon>
        <taxon>Arthropoda</taxon>
        <taxon>Hexapoda</taxon>
        <taxon>Insecta</taxon>
        <taxon>Pterygota</taxon>
        <taxon>Neoptera</taxon>
        <taxon>Endopterygota</taxon>
        <taxon>Coleoptera</taxon>
        <taxon>Polyphaga</taxon>
        <taxon>Cucujiformia</taxon>
        <taxon>Chrysomeloidea</taxon>
        <taxon>Chrysomelidae</taxon>
        <taxon>Bruchinae</taxon>
        <taxon>Bruchini</taxon>
        <taxon>Acanthoscelides</taxon>
    </lineage>
</organism>
<dbReference type="InterPro" id="IPR044775">
    <property type="entry name" value="MFS_ERD6/Tret1-like"/>
</dbReference>
<evidence type="ECO:0000256" key="4">
    <source>
        <dbReference type="ARBA" id="ARBA00022989"/>
    </source>
</evidence>
<dbReference type="Proteomes" id="UP001152888">
    <property type="component" value="Unassembled WGS sequence"/>
</dbReference>
<dbReference type="SUPFAM" id="SSF103473">
    <property type="entry name" value="MFS general substrate transporter"/>
    <property type="match status" value="1"/>
</dbReference>
<dbReference type="PROSITE" id="PS00217">
    <property type="entry name" value="SUGAR_TRANSPORT_2"/>
    <property type="match status" value="1"/>
</dbReference>
<dbReference type="PROSITE" id="PS00216">
    <property type="entry name" value="SUGAR_TRANSPORT_1"/>
    <property type="match status" value="1"/>
</dbReference>
<evidence type="ECO:0000256" key="7">
    <source>
        <dbReference type="ARBA" id="ARBA00024348"/>
    </source>
</evidence>
<dbReference type="InterPro" id="IPR050549">
    <property type="entry name" value="MFS_Trehalose_Transporter"/>
</dbReference>
<reference evidence="11" key="1">
    <citation type="submission" date="2022-03" db="EMBL/GenBank/DDBJ databases">
        <authorList>
            <person name="Sayadi A."/>
        </authorList>
    </citation>
    <scope>NUCLEOTIDE SEQUENCE</scope>
</reference>
<evidence type="ECO:0000256" key="9">
    <source>
        <dbReference type="SAM" id="Phobius"/>
    </source>
</evidence>
<evidence type="ECO:0000256" key="1">
    <source>
        <dbReference type="ARBA" id="ARBA00004651"/>
    </source>
</evidence>
<keyword evidence="4 9" id="KW-1133">Transmembrane helix</keyword>
<evidence type="ECO:0000256" key="6">
    <source>
        <dbReference type="ARBA" id="ARBA00023180"/>
    </source>
</evidence>